<evidence type="ECO:0000313" key="2">
    <source>
        <dbReference type="Proteomes" id="UP000095282"/>
    </source>
</evidence>
<proteinExistence type="predicted"/>
<accession>A0A1I7UN36</accession>
<feature type="chain" id="PRO_5009309092" evidence="1">
    <location>
        <begin position="19"/>
        <end position="68"/>
    </location>
</feature>
<sequence>MFIVLGFTLFNAIQSVQIAKPVTTASSALKTSNNFGQLFHVKVHPPPAQDRSLRGQHRVDQGVFGMIS</sequence>
<dbReference type="WBParaSite" id="Csp11.Scaffold630.g17629.t1">
    <property type="protein sequence ID" value="Csp11.Scaffold630.g17629.t1"/>
    <property type="gene ID" value="Csp11.Scaffold630.g17629"/>
</dbReference>
<keyword evidence="1" id="KW-0732">Signal</keyword>
<organism evidence="2 3">
    <name type="scientific">Caenorhabditis tropicalis</name>
    <dbReference type="NCBI Taxonomy" id="1561998"/>
    <lineage>
        <taxon>Eukaryota</taxon>
        <taxon>Metazoa</taxon>
        <taxon>Ecdysozoa</taxon>
        <taxon>Nematoda</taxon>
        <taxon>Chromadorea</taxon>
        <taxon>Rhabditida</taxon>
        <taxon>Rhabditina</taxon>
        <taxon>Rhabditomorpha</taxon>
        <taxon>Rhabditoidea</taxon>
        <taxon>Rhabditidae</taxon>
        <taxon>Peloderinae</taxon>
        <taxon>Caenorhabditis</taxon>
    </lineage>
</organism>
<dbReference type="Proteomes" id="UP000095282">
    <property type="component" value="Unplaced"/>
</dbReference>
<name>A0A1I7UN36_9PELO</name>
<feature type="signal peptide" evidence="1">
    <location>
        <begin position="1"/>
        <end position="18"/>
    </location>
</feature>
<protein>
    <submittedName>
        <fullName evidence="3">Secreted protein</fullName>
    </submittedName>
</protein>
<reference evidence="3" key="1">
    <citation type="submission" date="2016-11" db="UniProtKB">
        <authorList>
            <consortium name="WormBaseParasite"/>
        </authorList>
    </citation>
    <scope>IDENTIFICATION</scope>
</reference>
<dbReference type="AlphaFoldDB" id="A0A1I7UN36"/>
<evidence type="ECO:0000313" key="3">
    <source>
        <dbReference type="WBParaSite" id="Csp11.Scaffold630.g17629.t1"/>
    </source>
</evidence>
<evidence type="ECO:0000256" key="1">
    <source>
        <dbReference type="SAM" id="SignalP"/>
    </source>
</evidence>
<keyword evidence="2" id="KW-1185">Reference proteome</keyword>